<evidence type="ECO:0000256" key="6">
    <source>
        <dbReference type="SAM" id="MobiDB-lite"/>
    </source>
</evidence>
<evidence type="ECO:0000256" key="3">
    <source>
        <dbReference type="ARBA" id="ARBA00023274"/>
    </source>
</evidence>
<feature type="domain" description="TRASH" evidence="7">
    <location>
        <begin position="33"/>
        <end position="71"/>
    </location>
</feature>
<dbReference type="PANTHER" id="PTHR10792:SF1">
    <property type="entry name" value="RIBOSOMAL PROTEIN L24"/>
    <property type="match status" value="1"/>
</dbReference>
<sequence length="146" mass="16964">TFYTKVRKRISTFICCCFGPFQLLLYTMKLQLCNYSGLKIHPGHGKTMVRIDGKTYIFLNAKCAAAHLMKRNPREVPWTVLYRRKHKKGIEEESTKKRTRRAQKYQRAIVGASLTDIMAKRNMKPEVRKAQREQAIRAAKGKEQGC</sequence>
<evidence type="ECO:0000256" key="5">
    <source>
        <dbReference type="ARBA" id="ARBA00041213"/>
    </source>
</evidence>
<dbReference type="GO" id="GO:0003735">
    <property type="term" value="F:structural constituent of ribosome"/>
    <property type="evidence" value="ECO:0007669"/>
    <property type="project" value="InterPro"/>
</dbReference>
<evidence type="ECO:0000313" key="9">
    <source>
        <dbReference type="Proteomes" id="UP001497623"/>
    </source>
</evidence>
<dbReference type="SMART" id="SM00746">
    <property type="entry name" value="TRASH"/>
    <property type="match status" value="1"/>
</dbReference>
<gene>
    <name evidence="8" type="ORF">MNOR_LOCUS5704</name>
</gene>
<dbReference type="Pfam" id="PF01246">
    <property type="entry name" value="Ribosomal_L24e"/>
    <property type="match status" value="1"/>
</dbReference>
<dbReference type="InterPro" id="IPR011017">
    <property type="entry name" value="TRASH_dom"/>
</dbReference>
<dbReference type="SUPFAM" id="SSF57716">
    <property type="entry name" value="Glucocorticoid receptor-like (DNA-binding domain)"/>
    <property type="match status" value="1"/>
</dbReference>
<evidence type="ECO:0000256" key="2">
    <source>
        <dbReference type="ARBA" id="ARBA00022980"/>
    </source>
</evidence>
<feature type="region of interest" description="Disordered" evidence="6">
    <location>
        <begin position="124"/>
        <end position="146"/>
    </location>
</feature>
<keyword evidence="2" id="KW-0689">Ribosomal protein</keyword>
<dbReference type="GO" id="GO:0022625">
    <property type="term" value="C:cytosolic large ribosomal subunit"/>
    <property type="evidence" value="ECO:0007669"/>
    <property type="project" value="TreeGrafter"/>
</dbReference>
<comment type="caution">
    <text evidence="8">The sequence shown here is derived from an EMBL/GenBank/DDBJ whole genome shotgun (WGS) entry which is preliminary data.</text>
</comment>
<dbReference type="Gene3D" id="6.10.250.1270">
    <property type="match status" value="1"/>
</dbReference>
<evidence type="ECO:0000313" key="8">
    <source>
        <dbReference type="EMBL" id="CAL4066457.1"/>
    </source>
</evidence>
<evidence type="ECO:0000256" key="1">
    <source>
        <dbReference type="ARBA" id="ARBA00005647"/>
    </source>
</evidence>
<dbReference type="AlphaFoldDB" id="A0AAV2Q0S1"/>
<accession>A0AAV2Q0S1</accession>
<comment type="similarity">
    <text evidence="1">Belongs to the eukaryotic ribosomal protein eL24 family.</text>
</comment>
<evidence type="ECO:0000256" key="4">
    <source>
        <dbReference type="ARBA" id="ARBA00040612"/>
    </source>
</evidence>
<dbReference type="PANTHER" id="PTHR10792">
    <property type="entry name" value="60S RIBOSOMAL PROTEIN L24"/>
    <property type="match status" value="1"/>
</dbReference>
<keyword evidence="9" id="KW-1185">Reference proteome</keyword>
<name>A0AAV2Q0S1_MEGNR</name>
<dbReference type="GO" id="GO:0002181">
    <property type="term" value="P:cytoplasmic translation"/>
    <property type="evidence" value="ECO:0007669"/>
    <property type="project" value="TreeGrafter"/>
</dbReference>
<dbReference type="InterPro" id="IPR056366">
    <property type="entry name" value="Ribosomal_eL24"/>
</dbReference>
<reference evidence="8 9" key="1">
    <citation type="submission" date="2024-05" db="EMBL/GenBank/DDBJ databases">
        <authorList>
            <person name="Wallberg A."/>
        </authorList>
    </citation>
    <scope>NUCLEOTIDE SEQUENCE [LARGE SCALE GENOMIC DNA]</scope>
</reference>
<dbReference type="InterPro" id="IPR000988">
    <property type="entry name" value="Ribosomal_eL24-rel_N"/>
</dbReference>
<dbReference type="Proteomes" id="UP001497623">
    <property type="component" value="Unassembled WGS sequence"/>
</dbReference>
<feature type="non-terminal residue" evidence="8">
    <location>
        <position position="1"/>
    </location>
</feature>
<dbReference type="Gene3D" id="2.30.170.20">
    <property type="entry name" value="Ribosomal protein L24e"/>
    <property type="match status" value="1"/>
</dbReference>
<dbReference type="EMBL" id="CAXKWB010002252">
    <property type="protein sequence ID" value="CAL4066457.1"/>
    <property type="molecule type" value="Genomic_DNA"/>
</dbReference>
<dbReference type="GO" id="GO:0003729">
    <property type="term" value="F:mRNA binding"/>
    <property type="evidence" value="ECO:0007669"/>
    <property type="project" value="TreeGrafter"/>
</dbReference>
<organism evidence="8 9">
    <name type="scientific">Meganyctiphanes norvegica</name>
    <name type="common">Northern krill</name>
    <name type="synonym">Thysanopoda norvegica</name>
    <dbReference type="NCBI Taxonomy" id="48144"/>
    <lineage>
        <taxon>Eukaryota</taxon>
        <taxon>Metazoa</taxon>
        <taxon>Ecdysozoa</taxon>
        <taxon>Arthropoda</taxon>
        <taxon>Crustacea</taxon>
        <taxon>Multicrustacea</taxon>
        <taxon>Malacostraca</taxon>
        <taxon>Eumalacostraca</taxon>
        <taxon>Eucarida</taxon>
        <taxon>Euphausiacea</taxon>
        <taxon>Euphausiidae</taxon>
        <taxon>Meganyctiphanes</taxon>
    </lineage>
</organism>
<proteinExistence type="inferred from homology"/>
<protein>
    <recommendedName>
        <fullName evidence="4">Large ribosomal subunit protein eL24</fullName>
    </recommendedName>
    <alternativeName>
        <fullName evidence="5">60S ribosomal protein L24</fullName>
    </alternativeName>
</protein>
<keyword evidence="3" id="KW-0687">Ribonucleoprotein</keyword>
<dbReference type="InterPro" id="IPR038630">
    <property type="entry name" value="L24e/L24_sf"/>
</dbReference>
<dbReference type="CDD" id="cd00472">
    <property type="entry name" value="Ribosomal_L24e_L24"/>
    <property type="match status" value="1"/>
</dbReference>
<dbReference type="FunFam" id="2.30.170.20:FF:000002">
    <property type="entry name" value="60S ribosomal protein L24"/>
    <property type="match status" value="1"/>
</dbReference>
<evidence type="ECO:0000259" key="7">
    <source>
        <dbReference type="SMART" id="SM00746"/>
    </source>
</evidence>